<proteinExistence type="inferred from homology"/>
<organism evidence="8 9">
    <name type="scientific">Cytospora mali</name>
    <name type="common">Apple Valsa canker fungus</name>
    <name type="synonym">Valsa mali</name>
    <dbReference type="NCBI Taxonomy" id="578113"/>
    <lineage>
        <taxon>Eukaryota</taxon>
        <taxon>Fungi</taxon>
        <taxon>Dikarya</taxon>
        <taxon>Ascomycota</taxon>
        <taxon>Pezizomycotina</taxon>
        <taxon>Sordariomycetes</taxon>
        <taxon>Sordariomycetidae</taxon>
        <taxon>Diaporthales</taxon>
        <taxon>Cytosporaceae</taxon>
        <taxon>Cytospora</taxon>
    </lineage>
</organism>
<dbReference type="STRING" id="694573.A0A194UNU9"/>
<dbReference type="AlphaFoldDB" id="A0A194UNU9"/>
<dbReference type="GO" id="GO:0004497">
    <property type="term" value="F:monooxygenase activity"/>
    <property type="evidence" value="ECO:0007669"/>
    <property type="project" value="UniProtKB-KW"/>
</dbReference>
<dbReference type="PANTHER" id="PTHR46206:SF1">
    <property type="entry name" value="P450, PUTATIVE (EUROFUNG)-RELATED"/>
    <property type="match status" value="1"/>
</dbReference>
<evidence type="ECO:0000256" key="5">
    <source>
        <dbReference type="ARBA" id="ARBA00023002"/>
    </source>
</evidence>
<reference evidence="9" key="1">
    <citation type="submission" date="2014-12" db="EMBL/GenBank/DDBJ databases">
        <title>Genome Sequence of Valsa Canker Pathogens Uncovers a Specific Adaption of Colonization on Woody Bark.</title>
        <authorList>
            <person name="Yin Z."/>
            <person name="Liu H."/>
            <person name="Gao X."/>
            <person name="Li Z."/>
            <person name="Song N."/>
            <person name="Ke X."/>
            <person name="Dai Q."/>
            <person name="Wu Y."/>
            <person name="Sun Y."/>
            <person name="Xu J.-R."/>
            <person name="Kang Z.K."/>
            <person name="Wang L."/>
            <person name="Huang L."/>
        </authorList>
    </citation>
    <scope>NUCLEOTIDE SEQUENCE [LARGE SCALE GENOMIC DNA]</scope>
    <source>
        <strain evidence="9">SXYL134</strain>
    </source>
</reference>
<evidence type="ECO:0000256" key="3">
    <source>
        <dbReference type="ARBA" id="ARBA00022617"/>
    </source>
</evidence>
<dbReference type="PANTHER" id="PTHR46206">
    <property type="entry name" value="CYTOCHROME P450"/>
    <property type="match status" value="1"/>
</dbReference>
<evidence type="ECO:0000313" key="8">
    <source>
        <dbReference type="EMBL" id="KUI53321.1"/>
    </source>
</evidence>
<dbReference type="GO" id="GO:0016705">
    <property type="term" value="F:oxidoreductase activity, acting on paired donors, with incorporation or reduction of molecular oxygen"/>
    <property type="evidence" value="ECO:0007669"/>
    <property type="project" value="InterPro"/>
</dbReference>
<evidence type="ECO:0000256" key="4">
    <source>
        <dbReference type="ARBA" id="ARBA00022723"/>
    </source>
</evidence>
<dbReference type="SUPFAM" id="SSF48264">
    <property type="entry name" value="Cytochrome P450"/>
    <property type="match status" value="1"/>
</dbReference>
<evidence type="ECO:0000256" key="7">
    <source>
        <dbReference type="ARBA" id="ARBA00023033"/>
    </source>
</evidence>
<keyword evidence="6" id="KW-0408">Iron</keyword>
<dbReference type="GO" id="GO:0005506">
    <property type="term" value="F:iron ion binding"/>
    <property type="evidence" value="ECO:0007669"/>
    <property type="project" value="InterPro"/>
</dbReference>
<dbReference type="OrthoDB" id="1844152at2759"/>
<evidence type="ECO:0000256" key="6">
    <source>
        <dbReference type="ARBA" id="ARBA00023004"/>
    </source>
</evidence>
<dbReference type="Proteomes" id="UP000078576">
    <property type="component" value="Unassembled WGS sequence"/>
</dbReference>
<protein>
    <submittedName>
        <fullName evidence="8">Ent-kaurene oxidase</fullName>
    </submittedName>
</protein>
<sequence length="230" mass="26325">MIKDITKELNNKTNECALDSLWGSDTQNWKQVDLLDVCLEIMSRVVSRVYVGLPLCRDPAYLSSSTHFAKFILVEALFAQLKPRPLRPLFGPLLASYDWMQFKRMDRCVNPVIRECANKSSPLAMAEGKKDPDEPNDLLQRLMREAYRRNDDPCRPQSHSTKLLAILTWAAIQVQGITIENTLIDIAHAPDSLEIQRQLREEALAAAHRLQAQCQKQTVWYCGYIIKRNG</sequence>
<name>A0A194UNU9_CYTMA</name>
<dbReference type="EMBL" id="KN714668">
    <property type="protein sequence ID" value="KUI53321.1"/>
    <property type="molecule type" value="Genomic_DNA"/>
</dbReference>
<dbReference type="GO" id="GO:0020037">
    <property type="term" value="F:heme binding"/>
    <property type="evidence" value="ECO:0007669"/>
    <property type="project" value="InterPro"/>
</dbReference>
<keyword evidence="7" id="KW-0503">Monooxygenase</keyword>
<gene>
    <name evidence="8" type="ORF">VP1G_00579</name>
</gene>
<dbReference type="InterPro" id="IPR036396">
    <property type="entry name" value="Cyt_P450_sf"/>
</dbReference>
<comment type="similarity">
    <text evidence="2">Belongs to the cytochrome P450 family.</text>
</comment>
<evidence type="ECO:0000313" key="9">
    <source>
        <dbReference type="Proteomes" id="UP000078576"/>
    </source>
</evidence>
<keyword evidence="5" id="KW-0560">Oxidoreductase</keyword>
<accession>A0A194UNU9</accession>
<keyword evidence="3" id="KW-0349">Heme</keyword>
<evidence type="ECO:0000256" key="1">
    <source>
        <dbReference type="ARBA" id="ARBA00001971"/>
    </source>
</evidence>
<keyword evidence="9" id="KW-1185">Reference proteome</keyword>
<keyword evidence="4" id="KW-0479">Metal-binding</keyword>
<evidence type="ECO:0000256" key="2">
    <source>
        <dbReference type="ARBA" id="ARBA00010617"/>
    </source>
</evidence>
<comment type="cofactor">
    <cofactor evidence="1">
        <name>heme</name>
        <dbReference type="ChEBI" id="CHEBI:30413"/>
    </cofactor>
</comment>
<dbReference type="Gene3D" id="1.10.630.10">
    <property type="entry name" value="Cytochrome P450"/>
    <property type="match status" value="1"/>
</dbReference>